<protein>
    <submittedName>
        <fullName evidence="3">Transposon Ty4-J Gag-Pol polyprotein</fullName>
    </submittedName>
</protein>
<dbReference type="Proteomes" id="UP000186817">
    <property type="component" value="Unassembled WGS sequence"/>
</dbReference>
<feature type="region of interest" description="Disordered" evidence="1">
    <location>
        <begin position="866"/>
        <end position="895"/>
    </location>
</feature>
<dbReference type="EMBL" id="LSRX01000407">
    <property type="protein sequence ID" value="OLP98122.1"/>
    <property type="molecule type" value="Genomic_DNA"/>
</dbReference>
<dbReference type="PANTHER" id="PTHR11439:SF467">
    <property type="entry name" value="INTEGRASE CATALYTIC DOMAIN-CONTAINING PROTEIN"/>
    <property type="match status" value="1"/>
</dbReference>
<dbReference type="Pfam" id="PF07727">
    <property type="entry name" value="RVT_2"/>
    <property type="match status" value="1"/>
</dbReference>
<dbReference type="InterPro" id="IPR043502">
    <property type="entry name" value="DNA/RNA_pol_sf"/>
</dbReference>
<accession>A0A1Q9DSH4</accession>
<keyword evidence="4" id="KW-1185">Reference proteome</keyword>
<evidence type="ECO:0000313" key="4">
    <source>
        <dbReference type="Proteomes" id="UP000186817"/>
    </source>
</evidence>
<comment type="caution">
    <text evidence="3">The sequence shown here is derived from an EMBL/GenBank/DDBJ whole genome shotgun (WGS) entry which is preliminary data.</text>
</comment>
<sequence>MGSDGFRESSQFVFCPGSAKGSIDSSCPRRETAQWTSAREREDVNCPFPARCAKRCEEKLYRYQAKNALFVRLVSGVMGPFDGSWLWGSWGQELGDEGPLSAKPRRTSQLSKAERPPPLPLNEKQDDADSVISQPTSAHLPSPPGPPKGGASPGGLQLGQDAKANGHSVKPVKEVSMTEVERAPGPMSPRGAPPPRQMPPAAEPAQPKKMPINFREDVAHFAPPSRPTGSVKPDGKAASSGMGAQGIGVVAPVTPDMAARLLAYKERQERKGKKKQGLAGQANAANFLSQVPEVERDIPLRFMFEISGGMHERLVHSACDSEQALAMYNGVSEGAPKKEEPDPALIQKIYRSGSSGFLPHTCLCEVPWSVAETDSKKRASSKVRLAKLSFRALLPGKLTKACNSQSDAESSCTVFMIHVDEAPTMRERLVIMEEEAAAILEAVDGLEPEYEFQSVEGGGNGSPRQAQDSYHGVDDGSLNGPGDRVPRAVEERAVDGGRLNGVARELGVSRTSGGQSDGAERQLYRLAQSGVPSAADVGGPSLEGLNPERERRCKLQTCKLWKQQVNASTAAGVVDGQALGLEDGDAKAPGGGKASKVEYIPRKDFRAVAERWSEWAPGEEVDKPLDADPNPVPPDGGAVDDAEWLAGEALGVEEADPELSAKEISEAKATWNEWEKLVKCSREDWLAEAQSQVLPKVEMVDFVYVETVERKTHGEVLTAIGRIILEEADSEKTNWPLAAKLAAHELKNDGRFQPKDLATLAVVVSKLEQVEEPEFLKLLVPQVSWPMQVNVSGALDWVAGQHREVQSLLQAVDDGGNEFPADGDRPYWEALEALESQGRELQRIEDELLQSACPVVLRSLSVTDTMGSEDGELSAAAEGTGSDGDTSSDPPPLQTKIIGADQVRREPEKWIPSMTDEYQSLVSKTGAVEELSEGEYKVLAEDPDIILEIIPGKLVYVHKTSGRRKSRIVGCGNFCRGDSSERCELYASGAGAESLRLMIRKCALQPEWMLASVDVRTAFLQAPLLEKQRDGKRLVTIVRVPSILRETGVTTCRFWKVRKALYGLASAPKSWSNHRDKVLAGLRIPCKGGVLWLSKMVEDANLLHIVKFPEESERVDLVEGQKVGVIALYVDDILIGAECSICEAVIKALQDQWELSSPEWLTKPGDQMKFAGYELQKTSEGIRLHQESYVQDLLEQNEGLITGEERAPAIKMGSFDDVESDAEKHELTKRAQGLIGQLLWLAGRTRPDLAYGVSMAAQKIASSPREALARAEHLVKYLRYAPGVGLHYKEADGNCGKWDQLRHKQTGDTLDVYTDASFAADEQCRSFGSVHLYWGGALVSWASARQTLIAAHTAESELYSLAEGHLMGKAFRPTVAALMDVCEQNIACHLYCDNAAAVQLCMLEAAQVELEGHVKDTLMVGLGSTQSADGEVIEEIRQGRLIRTARWGQWDVVEAVVHLMESVPPTRRPIPAVFLVSSTRERTDQMDRAWKKILEDYEADKGELLKFGPMCLDDGDAIHQAFADLATARVHAQEKGFASKEIWQKFNLASRNNVTKDLDDFWMLQE</sequence>
<dbReference type="OrthoDB" id="408995at2759"/>
<feature type="region of interest" description="Disordered" evidence="1">
    <location>
        <begin position="97"/>
        <end position="207"/>
    </location>
</feature>
<feature type="region of interest" description="Disordered" evidence="1">
    <location>
        <begin position="452"/>
        <end position="485"/>
    </location>
</feature>
<dbReference type="SUPFAM" id="SSF56672">
    <property type="entry name" value="DNA/RNA polymerases"/>
    <property type="match status" value="1"/>
</dbReference>
<proteinExistence type="predicted"/>
<name>A0A1Q9DSH4_SYMMI</name>
<reference evidence="3 4" key="1">
    <citation type="submission" date="2016-02" db="EMBL/GenBank/DDBJ databases">
        <title>Genome analysis of coral dinoflagellate symbionts highlights evolutionary adaptations to a symbiotic lifestyle.</title>
        <authorList>
            <person name="Aranda M."/>
            <person name="Li Y."/>
            <person name="Liew Y.J."/>
            <person name="Baumgarten S."/>
            <person name="Simakov O."/>
            <person name="Wilson M."/>
            <person name="Piel J."/>
            <person name="Ashoor H."/>
            <person name="Bougouffa S."/>
            <person name="Bajic V.B."/>
            <person name="Ryu T."/>
            <person name="Ravasi T."/>
            <person name="Bayer T."/>
            <person name="Micklem G."/>
            <person name="Kim H."/>
            <person name="Bhak J."/>
            <person name="Lajeunesse T.C."/>
            <person name="Voolstra C.R."/>
        </authorList>
    </citation>
    <scope>NUCLEOTIDE SEQUENCE [LARGE SCALE GENOMIC DNA]</scope>
    <source>
        <strain evidence="3 4">CCMP2467</strain>
    </source>
</reference>
<feature type="domain" description="Reverse transcriptase Ty1/copia-type" evidence="2">
    <location>
        <begin position="950"/>
        <end position="1197"/>
    </location>
</feature>
<feature type="region of interest" description="Disordered" evidence="1">
    <location>
        <begin position="222"/>
        <end position="243"/>
    </location>
</feature>
<dbReference type="PANTHER" id="PTHR11439">
    <property type="entry name" value="GAG-POL-RELATED RETROTRANSPOSON"/>
    <property type="match status" value="1"/>
</dbReference>
<dbReference type="InterPro" id="IPR013103">
    <property type="entry name" value="RVT_2"/>
</dbReference>
<gene>
    <name evidence="3" type="primary">TY4B-J</name>
    <name evidence="3" type="ORF">AK812_SmicGene19447</name>
</gene>
<feature type="compositionally biased region" description="Pro residues" evidence="1">
    <location>
        <begin position="191"/>
        <end position="202"/>
    </location>
</feature>
<evidence type="ECO:0000256" key="1">
    <source>
        <dbReference type="SAM" id="MobiDB-lite"/>
    </source>
</evidence>
<organism evidence="3 4">
    <name type="scientific">Symbiodinium microadriaticum</name>
    <name type="common">Dinoflagellate</name>
    <name type="synonym">Zooxanthella microadriatica</name>
    <dbReference type="NCBI Taxonomy" id="2951"/>
    <lineage>
        <taxon>Eukaryota</taxon>
        <taxon>Sar</taxon>
        <taxon>Alveolata</taxon>
        <taxon>Dinophyceae</taxon>
        <taxon>Suessiales</taxon>
        <taxon>Symbiodiniaceae</taxon>
        <taxon>Symbiodinium</taxon>
    </lineage>
</organism>
<evidence type="ECO:0000313" key="3">
    <source>
        <dbReference type="EMBL" id="OLP98122.1"/>
    </source>
</evidence>
<evidence type="ECO:0000259" key="2">
    <source>
        <dbReference type="Pfam" id="PF07727"/>
    </source>
</evidence>